<dbReference type="SUPFAM" id="SSF53067">
    <property type="entry name" value="Actin-like ATPase domain"/>
    <property type="match status" value="2"/>
</dbReference>
<evidence type="ECO:0000313" key="2">
    <source>
        <dbReference type="Proteomes" id="UP000620327"/>
    </source>
</evidence>
<dbReference type="EMBL" id="JACOQI010000014">
    <property type="protein sequence ID" value="MBC5771243.1"/>
    <property type="molecule type" value="Genomic_DNA"/>
</dbReference>
<dbReference type="Gene3D" id="3.30.1490.300">
    <property type="match status" value="1"/>
</dbReference>
<dbReference type="AlphaFoldDB" id="A0A923MJ35"/>
<dbReference type="Pfam" id="PF11104">
    <property type="entry name" value="PilM_2"/>
    <property type="match status" value="1"/>
</dbReference>
<dbReference type="InterPro" id="IPR043129">
    <property type="entry name" value="ATPase_NBD"/>
</dbReference>
<dbReference type="Gene3D" id="3.30.420.40">
    <property type="match status" value="2"/>
</dbReference>
<evidence type="ECO:0000313" key="1">
    <source>
        <dbReference type="EMBL" id="MBC5771243.1"/>
    </source>
</evidence>
<keyword evidence="2" id="KW-1185">Reference proteome</keyword>
<dbReference type="PANTHER" id="PTHR32432">
    <property type="entry name" value="CELL DIVISION PROTEIN FTSA-RELATED"/>
    <property type="match status" value="1"/>
</dbReference>
<dbReference type="PANTHER" id="PTHR32432:SF3">
    <property type="entry name" value="ETHANOLAMINE UTILIZATION PROTEIN EUTJ"/>
    <property type="match status" value="1"/>
</dbReference>
<dbReference type="RefSeq" id="WP_187015459.1">
    <property type="nucleotide sequence ID" value="NZ_JACOQI010000014.1"/>
</dbReference>
<dbReference type="InterPro" id="IPR005883">
    <property type="entry name" value="PilM"/>
</dbReference>
<dbReference type="CDD" id="cd24049">
    <property type="entry name" value="ASKHA_NBD_PilM"/>
    <property type="match status" value="1"/>
</dbReference>
<sequence>MGKIVGFEIGDHSVKLVYFAGNELKKSVCAELPDAMVSHGRILSMDAMADFLRDTARANGIPRAGAAVSLSLADAYTRDVTMPAMTEQQLAYNLPFEFHDFLTEEKSKYFFDYSVREVRRDPDGYPLEMDLFACAMLKERVEAYRAMFRRAGFKLKVLTPLECAYGALMAEHIRRTGAPEIGRCVVNLGHRVTRMHFLQGGECVGVREIDMGLADLDRIIADKLDVEIHVAHEYKQSNFNGVLETEYSKEFYSRLAVEIMKAVNFYHYNNRDRELKELYLCGGGAAIMPLRETVADTVNLTVRGGEELLDEGMRPAEEPWLYLRAIGSVCEGGLK</sequence>
<reference evidence="1" key="1">
    <citation type="submission" date="2020-08" db="EMBL/GenBank/DDBJ databases">
        <title>Genome public.</title>
        <authorList>
            <person name="Liu C."/>
            <person name="Sun Q."/>
        </authorList>
    </citation>
    <scope>NUCLEOTIDE SEQUENCE</scope>
    <source>
        <strain evidence="1">BX15</strain>
    </source>
</reference>
<organism evidence="1 2">
    <name type="scientific">Dysosmobacter segnis</name>
    <dbReference type="NCBI Taxonomy" id="2763042"/>
    <lineage>
        <taxon>Bacteria</taxon>
        <taxon>Bacillati</taxon>
        <taxon>Bacillota</taxon>
        <taxon>Clostridia</taxon>
        <taxon>Eubacteriales</taxon>
        <taxon>Oscillospiraceae</taxon>
        <taxon>Dysosmobacter</taxon>
    </lineage>
</organism>
<gene>
    <name evidence="1" type="primary">pilM</name>
    <name evidence="1" type="ORF">H8Z83_13100</name>
</gene>
<dbReference type="Proteomes" id="UP000620327">
    <property type="component" value="Unassembled WGS sequence"/>
</dbReference>
<name>A0A923MJ35_9FIRM</name>
<proteinExistence type="predicted"/>
<accession>A0A923MJ35</accession>
<protein>
    <submittedName>
        <fullName evidence="1">Pilus assembly protein PilM</fullName>
    </submittedName>
</protein>
<comment type="caution">
    <text evidence="1">The sequence shown here is derived from an EMBL/GenBank/DDBJ whole genome shotgun (WGS) entry which is preliminary data.</text>
</comment>
<dbReference type="InterPro" id="IPR050696">
    <property type="entry name" value="FtsA/MreB"/>
</dbReference>